<evidence type="ECO:0008006" key="5">
    <source>
        <dbReference type="Google" id="ProtNLM"/>
    </source>
</evidence>
<dbReference type="OrthoDB" id="7025024at2"/>
<keyword evidence="4" id="KW-1185">Reference proteome</keyword>
<evidence type="ECO:0000313" key="3">
    <source>
        <dbReference type="Proteomes" id="UP000408764"/>
    </source>
</evidence>
<dbReference type="Gene3D" id="2.60.120.260">
    <property type="entry name" value="Galactose-binding domain-like"/>
    <property type="match status" value="1"/>
</dbReference>
<sequence length="754" mass="83772">MEGEVRISLPYLPQVQVLKTINDELDLSLFCCKDPVICIPAWDFASTIQTINCYISGIRPDGTEFGFYRYQHEPVTEEDVRDGWKRVLPQSVLRQFKHDSELYIFCSVRFSAVTPYRGFPGKTYTLLTEPHLELDAPNVVQSVECSPGEFLLNPLNATEGATLRVAYDHPCPKDYVCAHWTGTAGPGNPYLACQEVGADGVVDFAVPASAISANFKETVSVYYTVLRNGETWTSRLRDIHILNISDLPKPEVTEATGTTLDLNTFPGDAQITVIPWWFIDKVHPRWLWVTGTLEDGTSYSFEVLRGESGPLTGVTEILPRRELQKLADCSCVQVHFAVNFNGQLDKASAEEFPALELKLVQEDLVLKAPTVREAVGSELTIWNGRDGVTVRVEYERISAQHEISLCWKDPDGARLPLAPKPGNSSTGYVDFDIPREAVIRGAGKRVVIHYTVTSACKNATSDDLELNISVPVRLPTPVVPEATRGILDLRTVLGDAHITVNDEKFDKAWWFILAGQMGWLECRGIKEDGSPYTIKVMVNEPITENDVADGLSRVLRRQELDKLRNGTALDVVFKGTTEIGGNVGSAIEFPLLHLAFRKLFRDETDFNPQGPDNGWNHWKKGAGATDSRDLVVKPGAGPGGQAGYYLFDWGYTNTRDPITQREKLFKEYFELEEGNRYTFSAWVRDNSGARPAPRLVLVADGVEITPITTLGRNWDVLEGVFTATSAATRLSIDNLQMGMNGNDFDVTSIVVTEV</sequence>
<reference evidence="2 3" key="1">
    <citation type="submission" date="2019-08" db="EMBL/GenBank/DDBJ databases">
        <title>Pseudomonas haemolytica sp. nov. isolated from raw milk and skim milk concentrate.</title>
        <authorList>
            <person name="Hofmann K."/>
            <person name="Huptas C."/>
            <person name="Doll E."/>
            <person name="Scherer S."/>
            <person name="Wenning M."/>
        </authorList>
    </citation>
    <scope>NUCLEOTIDE SEQUENCE [LARGE SCALE GENOMIC DNA]</scope>
    <source>
        <strain evidence="2 3">DSM 108987</strain>
    </source>
</reference>
<dbReference type="RefSeq" id="WP_153871057.1">
    <property type="nucleotide sequence ID" value="NZ_JAEKCT010000006.1"/>
</dbReference>
<dbReference type="Proteomes" id="UP000408764">
    <property type="component" value="Unassembled WGS sequence"/>
</dbReference>
<dbReference type="AlphaFoldDB" id="A0A5P1DB22"/>
<dbReference type="EMBL" id="JAENSR010000001">
    <property type="protein sequence ID" value="MBK3458583.1"/>
    <property type="molecule type" value="Genomic_DNA"/>
</dbReference>
<evidence type="ECO:0000313" key="4">
    <source>
        <dbReference type="Proteomes" id="UP000620382"/>
    </source>
</evidence>
<gene>
    <name evidence="2" type="ORF">FRT59_09760</name>
    <name evidence="1" type="ORF">JJD71_05880</name>
</gene>
<reference evidence="1 4" key="2">
    <citation type="submission" date="2021-01" db="EMBL/GenBank/DDBJ databases">
        <title>Antibiotic resistance and phylogeny of Pseudomonas spp. isolated over three decades from chicken meat in the Norwegian food chain.</title>
        <authorList>
            <person name="Moen B."/>
        </authorList>
    </citation>
    <scope>NUCLEOTIDE SEQUENCE [LARGE SCALE GENOMIC DNA]</scope>
    <source>
        <strain evidence="1 4">MF6766</strain>
    </source>
</reference>
<evidence type="ECO:0000313" key="1">
    <source>
        <dbReference type="EMBL" id="MBK3458583.1"/>
    </source>
</evidence>
<proteinExistence type="predicted"/>
<protein>
    <recommendedName>
        <fullName evidence="5">CBM-cenC domain-containing protein</fullName>
    </recommendedName>
</protein>
<evidence type="ECO:0000313" key="2">
    <source>
        <dbReference type="EMBL" id="MRJ37240.1"/>
    </source>
</evidence>
<accession>A0A5P1DB22</accession>
<dbReference type="EMBL" id="VOIW01000002">
    <property type="protein sequence ID" value="MRJ37240.1"/>
    <property type="molecule type" value="Genomic_DNA"/>
</dbReference>
<comment type="caution">
    <text evidence="2">The sequence shown here is derived from an EMBL/GenBank/DDBJ whole genome shotgun (WGS) entry which is preliminary data.</text>
</comment>
<name>A0A5P1DB22_9PSED</name>
<dbReference type="Proteomes" id="UP000620382">
    <property type="component" value="Unassembled WGS sequence"/>
</dbReference>
<organism evidence="2 3">
    <name type="scientific">Pseudomonas haemolytica</name>
    <dbReference type="NCBI Taxonomy" id="2600065"/>
    <lineage>
        <taxon>Bacteria</taxon>
        <taxon>Pseudomonadati</taxon>
        <taxon>Pseudomonadota</taxon>
        <taxon>Gammaproteobacteria</taxon>
        <taxon>Pseudomonadales</taxon>
        <taxon>Pseudomonadaceae</taxon>
        <taxon>Pseudomonas</taxon>
    </lineage>
</organism>